<dbReference type="PROSITE" id="PS52016">
    <property type="entry name" value="TONB_DEPENDENT_REC_3"/>
    <property type="match status" value="1"/>
</dbReference>
<comment type="subcellular location">
    <subcellularLocation>
        <location evidence="1 8">Cell outer membrane</location>
        <topology evidence="1 8">Multi-pass membrane protein</topology>
    </subcellularLocation>
</comment>
<evidence type="ECO:0000256" key="10">
    <source>
        <dbReference type="SAM" id="SignalP"/>
    </source>
</evidence>
<dbReference type="Proteomes" id="UP000575241">
    <property type="component" value="Unassembled WGS sequence"/>
</dbReference>
<organism evidence="13 14">
    <name type="scientific">Sphingomonas kyeonggiensis</name>
    <dbReference type="NCBI Taxonomy" id="1268553"/>
    <lineage>
        <taxon>Bacteria</taxon>
        <taxon>Pseudomonadati</taxon>
        <taxon>Pseudomonadota</taxon>
        <taxon>Alphaproteobacteria</taxon>
        <taxon>Sphingomonadales</taxon>
        <taxon>Sphingomonadaceae</taxon>
        <taxon>Sphingomonas</taxon>
    </lineage>
</organism>
<comment type="caution">
    <text evidence="13">The sequence shown here is derived from an EMBL/GenBank/DDBJ whole genome shotgun (WGS) entry which is preliminary data.</text>
</comment>
<feature type="signal peptide" evidence="10">
    <location>
        <begin position="1"/>
        <end position="27"/>
    </location>
</feature>
<keyword evidence="3 8" id="KW-1134">Transmembrane beta strand</keyword>
<dbReference type="InterPro" id="IPR000531">
    <property type="entry name" value="Beta-barrel_TonB"/>
</dbReference>
<dbReference type="SUPFAM" id="SSF56935">
    <property type="entry name" value="Porins"/>
    <property type="match status" value="1"/>
</dbReference>
<evidence type="ECO:0000256" key="1">
    <source>
        <dbReference type="ARBA" id="ARBA00004571"/>
    </source>
</evidence>
<keyword evidence="14" id="KW-1185">Reference proteome</keyword>
<dbReference type="PANTHER" id="PTHR47234:SF2">
    <property type="entry name" value="TONB-DEPENDENT RECEPTOR"/>
    <property type="match status" value="1"/>
</dbReference>
<dbReference type="InterPro" id="IPR039426">
    <property type="entry name" value="TonB-dep_rcpt-like"/>
</dbReference>
<protein>
    <submittedName>
        <fullName evidence="13">Outer membrane receptor protein involved in Fe transport</fullName>
    </submittedName>
</protein>
<feature type="domain" description="TonB-dependent receptor plug" evidence="12">
    <location>
        <begin position="66"/>
        <end position="188"/>
    </location>
</feature>
<dbReference type="Pfam" id="PF00593">
    <property type="entry name" value="TonB_dep_Rec_b-barrel"/>
    <property type="match status" value="1"/>
</dbReference>
<evidence type="ECO:0000259" key="11">
    <source>
        <dbReference type="Pfam" id="PF00593"/>
    </source>
</evidence>
<gene>
    <name evidence="13" type="ORF">HNP52_003395</name>
</gene>
<keyword evidence="6 8" id="KW-0472">Membrane</keyword>
<dbReference type="InterPro" id="IPR012910">
    <property type="entry name" value="Plug_dom"/>
</dbReference>
<evidence type="ECO:0000256" key="3">
    <source>
        <dbReference type="ARBA" id="ARBA00022452"/>
    </source>
</evidence>
<keyword evidence="13" id="KW-0675">Receptor</keyword>
<sequence length="1028" mass="109375">MKKGYGRIALTAGSALGVLMLAQAAHAQDAAALASQEAPAAQEGNEKTDEIVVVGTQIRGASTTAALPVSVLDANQIDATGALSGDELFRSIPQAGDVSFNESNNPQTSNAARGDVNSINLRNLGVGNTLVLLNGRRLVSHPTSQAGDGNVPVLGYNANSLPVAGIQRLEILRDGAAAIYGSDAVAGVVNTVTRNNIDGGSLDIRYGGAEGTHRREFQVTGTVGSNFAEGRGNISLYVDYTHRTAQLAEDQPYTATDNLMSYFANDPAYAGNLTADGRATQSPWANLAVVNGPGTIRRNPGNQALTSSAGAFHTQSTANAGCLVTISADTCFGTGTRATATTLRSERFDTRPGTTVSPTIERYNSFASAHYDISDSVTVYGEAGFYYAETHRIQPPTINLNAIVIPASNYWNPFGPTTFNGVANPNRIAGLTNVPAAGLAVRLSTYRFVDAGQQEVDVTNWQSRFLGGVKGQIGSFDFDSAILYSEAEATDVSNAINMTALQRNLALSTPEAYNPFSGGCAATPSVGDCSPASGTTIDSFQFDLKRRSKTTLALADFKVSNGRLLALPGGNLGAAFGIEGRRETQRDDRDPNLNGSIGFVDMVTGETNLSNVAAVSPTPSTRGARTVFSAFAELAVPVVSPEMHVPLIHRLDVQLAGRYEHYSDFGSVAKPKIAAAWDLVDGLRIRGSWSQGFRAPNLEQTNTVAYSRLNSNTDYYRCEADLRAGRIASYGACSRGISYSIFVSGNPNLKPESSTSWTIGTVLQPKFIPESAGRLTLTADFWSIKQTGIVGQFGAQNALVLDYLLRLQGSSNPNVIRAAPTADDTPVFAGTGLAPAGAVTRINDQFVNLLPQTVQGIDVALLYNVRTGIGKFDLAINGARLTKFSRDTPPAVQALFDAREAGQINAATPLTDASDLIQDRGKPKWRVTGSLTWSKSGFQVGAFANYIGTVYDTNFLDANGNPYKLEGQVTFNLYTQYRFKGGLGDDTRLRVGVRNLFDKQPPITADGYLGSLYSPYGRYWYVTLGTRF</sequence>
<evidence type="ECO:0000256" key="2">
    <source>
        <dbReference type="ARBA" id="ARBA00022448"/>
    </source>
</evidence>
<accession>A0A7W7NST9</accession>
<evidence type="ECO:0000256" key="6">
    <source>
        <dbReference type="ARBA" id="ARBA00023136"/>
    </source>
</evidence>
<dbReference type="EMBL" id="JACHLN010000003">
    <property type="protein sequence ID" value="MBB4840303.1"/>
    <property type="molecule type" value="Genomic_DNA"/>
</dbReference>
<evidence type="ECO:0000313" key="14">
    <source>
        <dbReference type="Proteomes" id="UP000575241"/>
    </source>
</evidence>
<feature type="domain" description="TonB-dependent receptor-like beta-barrel" evidence="11">
    <location>
        <begin position="518"/>
        <end position="996"/>
    </location>
</feature>
<evidence type="ECO:0000256" key="8">
    <source>
        <dbReference type="PROSITE-ProRule" id="PRU01360"/>
    </source>
</evidence>
<evidence type="ECO:0000259" key="12">
    <source>
        <dbReference type="Pfam" id="PF07715"/>
    </source>
</evidence>
<dbReference type="GO" id="GO:0009279">
    <property type="term" value="C:cell outer membrane"/>
    <property type="evidence" value="ECO:0007669"/>
    <property type="project" value="UniProtKB-SubCell"/>
</dbReference>
<dbReference type="Gene3D" id="2.40.170.20">
    <property type="entry name" value="TonB-dependent receptor, beta-barrel domain"/>
    <property type="match status" value="1"/>
</dbReference>
<evidence type="ECO:0000256" key="7">
    <source>
        <dbReference type="ARBA" id="ARBA00023237"/>
    </source>
</evidence>
<name>A0A7W7NST9_9SPHN</name>
<dbReference type="InterPro" id="IPR037066">
    <property type="entry name" value="Plug_dom_sf"/>
</dbReference>
<feature type="chain" id="PRO_5030875413" evidence="10">
    <location>
        <begin position="28"/>
        <end position="1028"/>
    </location>
</feature>
<evidence type="ECO:0000256" key="9">
    <source>
        <dbReference type="RuleBase" id="RU003357"/>
    </source>
</evidence>
<dbReference type="Gene3D" id="2.170.130.10">
    <property type="entry name" value="TonB-dependent receptor, plug domain"/>
    <property type="match status" value="1"/>
</dbReference>
<dbReference type="RefSeq" id="WP_184168777.1">
    <property type="nucleotide sequence ID" value="NZ_JACHLN010000003.1"/>
</dbReference>
<reference evidence="13 14" key="1">
    <citation type="submission" date="2020-08" db="EMBL/GenBank/DDBJ databases">
        <title>Functional genomics of gut bacteria from endangered species of beetles.</title>
        <authorList>
            <person name="Carlos-Shanley C."/>
        </authorList>
    </citation>
    <scope>NUCLEOTIDE SEQUENCE [LARGE SCALE GENOMIC DNA]</scope>
    <source>
        <strain evidence="13 14">S00224</strain>
    </source>
</reference>
<evidence type="ECO:0000256" key="4">
    <source>
        <dbReference type="ARBA" id="ARBA00022692"/>
    </source>
</evidence>
<dbReference type="PANTHER" id="PTHR47234">
    <property type="match status" value="1"/>
</dbReference>
<keyword evidence="4 8" id="KW-0812">Transmembrane</keyword>
<proteinExistence type="inferred from homology"/>
<dbReference type="Pfam" id="PF07715">
    <property type="entry name" value="Plug"/>
    <property type="match status" value="1"/>
</dbReference>
<comment type="similarity">
    <text evidence="8 9">Belongs to the TonB-dependent receptor family.</text>
</comment>
<keyword evidence="2 8" id="KW-0813">Transport</keyword>
<dbReference type="AlphaFoldDB" id="A0A7W7NST9"/>
<keyword evidence="10" id="KW-0732">Signal</keyword>
<dbReference type="InterPro" id="IPR036942">
    <property type="entry name" value="Beta-barrel_TonB_sf"/>
</dbReference>
<keyword evidence="5 9" id="KW-0798">TonB box</keyword>
<keyword evidence="7 8" id="KW-0998">Cell outer membrane</keyword>
<evidence type="ECO:0000313" key="13">
    <source>
        <dbReference type="EMBL" id="MBB4840303.1"/>
    </source>
</evidence>
<evidence type="ECO:0000256" key="5">
    <source>
        <dbReference type="ARBA" id="ARBA00023077"/>
    </source>
</evidence>